<dbReference type="Gene3D" id="3.90.220.10">
    <property type="entry name" value="Adenine-n6-DNA-methyltransferase Taqi, Chain A, domain 2"/>
    <property type="match status" value="1"/>
</dbReference>
<keyword evidence="10" id="KW-0378">Hydrolase</keyword>
<evidence type="ECO:0000259" key="8">
    <source>
        <dbReference type="Pfam" id="PF07669"/>
    </source>
</evidence>
<dbReference type="InterPro" id="IPR029063">
    <property type="entry name" value="SAM-dependent_MTases_sf"/>
</dbReference>
<dbReference type="PANTHER" id="PTHR33841:SF1">
    <property type="entry name" value="DNA METHYLTRANSFERASE A"/>
    <property type="match status" value="1"/>
</dbReference>
<dbReference type="PRINTS" id="PR00507">
    <property type="entry name" value="N12N6MTFRASE"/>
</dbReference>
<comment type="catalytic activity">
    <reaction evidence="7">
        <text>a 2'-deoxyadenosine in DNA + S-adenosyl-L-methionine = an N(6)-methyl-2'-deoxyadenosine in DNA + S-adenosyl-L-homocysteine + H(+)</text>
        <dbReference type="Rhea" id="RHEA:15197"/>
        <dbReference type="Rhea" id="RHEA-COMP:12418"/>
        <dbReference type="Rhea" id="RHEA-COMP:12419"/>
        <dbReference type="ChEBI" id="CHEBI:15378"/>
        <dbReference type="ChEBI" id="CHEBI:57856"/>
        <dbReference type="ChEBI" id="CHEBI:59789"/>
        <dbReference type="ChEBI" id="CHEBI:90615"/>
        <dbReference type="ChEBI" id="CHEBI:90616"/>
        <dbReference type="EC" id="2.1.1.72"/>
    </reaction>
</comment>
<dbReference type="PANTHER" id="PTHR33841">
    <property type="entry name" value="DNA METHYLTRANSFERASE YEEA-RELATED"/>
    <property type="match status" value="1"/>
</dbReference>
<feature type="domain" description="Type II methyltransferase M.TaqI-like" evidence="8">
    <location>
        <begin position="488"/>
        <end position="647"/>
    </location>
</feature>
<evidence type="ECO:0000256" key="7">
    <source>
        <dbReference type="ARBA" id="ARBA00047942"/>
    </source>
</evidence>
<dbReference type="PROSITE" id="PS00092">
    <property type="entry name" value="N6_MTASE"/>
    <property type="match status" value="1"/>
</dbReference>
<evidence type="ECO:0000256" key="6">
    <source>
        <dbReference type="ARBA" id="ARBA00023125"/>
    </source>
</evidence>
<evidence type="ECO:0000313" key="10">
    <source>
        <dbReference type="EMBL" id="TDB68128.1"/>
    </source>
</evidence>
<accession>A0A4R4KIW1</accession>
<evidence type="ECO:0000256" key="3">
    <source>
        <dbReference type="ARBA" id="ARBA00022679"/>
    </source>
</evidence>
<dbReference type="Pfam" id="PF07669">
    <property type="entry name" value="Eco57I"/>
    <property type="match status" value="1"/>
</dbReference>
<dbReference type="GO" id="GO:0009007">
    <property type="term" value="F:site-specific DNA-methyltransferase (adenine-specific) activity"/>
    <property type="evidence" value="ECO:0007669"/>
    <property type="project" value="UniProtKB-EC"/>
</dbReference>
<comment type="caution">
    <text evidence="10">The sequence shown here is derived from an EMBL/GenBank/DDBJ whole genome shotgun (WGS) entry which is preliminary data.</text>
</comment>
<dbReference type="InterPro" id="IPR011639">
    <property type="entry name" value="MethylTrfase_TaqI-like_dom"/>
</dbReference>
<keyword evidence="5" id="KW-0680">Restriction system</keyword>
<keyword evidence="10" id="KW-0540">Nuclease</keyword>
<name>A0A4R4KIW1_9BACT</name>
<dbReference type="SUPFAM" id="SSF53335">
    <property type="entry name" value="S-adenosyl-L-methionine-dependent methyltransferases"/>
    <property type="match status" value="1"/>
</dbReference>
<evidence type="ECO:0000259" key="9">
    <source>
        <dbReference type="Pfam" id="PF12950"/>
    </source>
</evidence>
<dbReference type="GO" id="GO:0032259">
    <property type="term" value="P:methylation"/>
    <property type="evidence" value="ECO:0007669"/>
    <property type="project" value="UniProtKB-KW"/>
</dbReference>
<dbReference type="AlphaFoldDB" id="A0A4R4KIW1"/>
<keyword evidence="11" id="KW-1185">Reference proteome</keyword>
<dbReference type="InterPro" id="IPR002052">
    <property type="entry name" value="DNA_methylase_N6_adenine_CS"/>
</dbReference>
<dbReference type="Gene3D" id="3.40.50.150">
    <property type="entry name" value="Vaccinia Virus protein VP39"/>
    <property type="match status" value="1"/>
</dbReference>
<dbReference type="OrthoDB" id="32195at2"/>
<dbReference type="EC" id="2.1.1.72" evidence="1"/>
<dbReference type="GO" id="GO:0003677">
    <property type="term" value="F:DNA binding"/>
    <property type="evidence" value="ECO:0007669"/>
    <property type="project" value="UniProtKB-KW"/>
</dbReference>
<keyword evidence="4" id="KW-0949">S-adenosyl-L-methionine</keyword>
<reference evidence="10 11" key="1">
    <citation type="submission" date="2019-02" db="EMBL/GenBank/DDBJ databases">
        <title>Arundinibacter roseus gen. nov., sp. nov., a new member of the family Cytophagaceae.</title>
        <authorList>
            <person name="Szuroczki S."/>
            <person name="Khayer B."/>
            <person name="Sproer C."/>
            <person name="Toumi M."/>
            <person name="Szabo A."/>
            <person name="Felfoldi T."/>
            <person name="Schumann P."/>
            <person name="Toth E."/>
        </authorList>
    </citation>
    <scope>NUCLEOTIDE SEQUENCE [LARGE SCALE GENOMIC DNA]</scope>
    <source>
        <strain evidence="10 11">DMA-k-7a</strain>
    </source>
</reference>
<feature type="domain" description="TaqI-like C-terminal specificity" evidence="9">
    <location>
        <begin position="755"/>
        <end position="893"/>
    </location>
</feature>
<dbReference type="EMBL" id="SMJU01000002">
    <property type="protein sequence ID" value="TDB68128.1"/>
    <property type="molecule type" value="Genomic_DNA"/>
</dbReference>
<evidence type="ECO:0000256" key="5">
    <source>
        <dbReference type="ARBA" id="ARBA00022747"/>
    </source>
</evidence>
<keyword evidence="2" id="KW-0489">Methyltransferase</keyword>
<dbReference type="InterPro" id="IPR023135">
    <property type="entry name" value="N6_DNA_MeTrfase_TaqI_C"/>
</dbReference>
<dbReference type="RefSeq" id="WP_132114796.1">
    <property type="nucleotide sequence ID" value="NZ_SMJU01000002.1"/>
</dbReference>
<proteinExistence type="predicted"/>
<keyword evidence="6" id="KW-0238">DNA-binding</keyword>
<keyword evidence="10" id="KW-0255">Endonuclease</keyword>
<dbReference type="GO" id="GO:0009307">
    <property type="term" value="P:DNA restriction-modification system"/>
    <property type="evidence" value="ECO:0007669"/>
    <property type="project" value="UniProtKB-KW"/>
</dbReference>
<dbReference type="InterPro" id="IPR050953">
    <property type="entry name" value="N4_N6_ade-DNA_methylase"/>
</dbReference>
<dbReference type="InterPro" id="IPR025931">
    <property type="entry name" value="TaqI_C"/>
</dbReference>
<evidence type="ECO:0000313" key="11">
    <source>
        <dbReference type="Proteomes" id="UP000295706"/>
    </source>
</evidence>
<evidence type="ECO:0000256" key="1">
    <source>
        <dbReference type="ARBA" id="ARBA00011900"/>
    </source>
</evidence>
<organism evidence="10 11">
    <name type="scientific">Arundinibacter roseus</name>
    <dbReference type="NCBI Taxonomy" id="2070510"/>
    <lineage>
        <taxon>Bacteria</taxon>
        <taxon>Pseudomonadati</taxon>
        <taxon>Bacteroidota</taxon>
        <taxon>Cytophagia</taxon>
        <taxon>Cytophagales</taxon>
        <taxon>Spirosomataceae</taxon>
        <taxon>Arundinibacter</taxon>
    </lineage>
</organism>
<protein>
    <recommendedName>
        <fullName evidence="1">site-specific DNA-methyltransferase (adenine-specific)</fullName>
        <ecNumber evidence="1">2.1.1.72</ecNumber>
    </recommendedName>
</protein>
<dbReference type="Pfam" id="PF12950">
    <property type="entry name" value="TaqI_C"/>
    <property type="match status" value="1"/>
</dbReference>
<gene>
    <name evidence="10" type="ORF">EZE20_04185</name>
</gene>
<dbReference type="GO" id="GO:0004519">
    <property type="term" value="F:endonuclease activity"/>
    <property type="evidence" value="ECO:0007669"/>
    <property type="project" value="UniProtKB-KW"/>
</dbReference>
<keyword evidence="3" id="KW-0808">Transferase</keyword>
<evidence type="ECO:0000256" key="2">
    <source>
        <dbReference type="ARBA" id="ARBA00022603"/>
    </source>
</evidence>
<dbReference type="Proteomes" id="UP000295706">
    <property type="component" value="Unassembled WGS sequence"/>
</dbReference>
<sequence>MSLFQKSVEKKYLNELDSVLIEQKYQKFQSYFGNPSIQENIRNSKEEQFQEGFLRELFVLIFGYTLNPQPNFNLTTELKNITNSKKADGAILKNGEALAVIELKGTDTTDLDKIETQAFGYKNHHPKCVYVITSNFEKLRFYIQNAVDHIDFDLFNLTKDQFSLLWICLEKDNLLNGLPQKIKESSLLQEENITKKLYADYSKFREAIYNNLVKNNPETDKLLLFKKTQKLLDRFLFIFFAEDRLLLPPNSISEIVKQWTTLKDELDEYVPLYDRFKKYFGYMNTGYKGKKYDVYAYNGGLFAPDEILDTISIDDDILHYHTLALSNYDFETDVDVNILGHIFEHSLGEIENVQAQIKGEKVDSQKTKRKKDGIFYTPKFITKYIVENTIGKLCDEKRKELDLVDEEYAKGRKNRKRDTIKILDDKLNEYRNWLLTLTILDPACGSGAFLNQALDFLIIEHRKIDDLRAQLFGGGLVLSDITTDILEKNIYGVDLNEESVEIAKLSLWLRTAKKGRKLNSLTNNIKCGNSLIDDPEIAGEKAFNWQKEFPEIFANGGFDVVIGNPPYGIFIDPKSQDHFNRHFPFTNYKTNLYILFIERMLQIFNKGTVHFIIPKSLLFNTYFEAIRKALILNTEIEEIYTITEKVFEDAEVGSSLLLKFKIKINPENITRLAVAEKIENFIMNYNVLENKVPQSFFLDVPNCEISIISSSSQSILKKLHSYKQVKDYYSLKNGLNPGNVKHILISENKESELHKPIIWGRDISRYIISWSGNYINYDSSIVNRISIEDIKTKEGMNKQNRIDFALRTPDLFENKKLLIRKTGDSLISCIDENNYYFDTLVHGIYLKEEKNSLEALLAILNSKPATLFYRLLHDIKGKVFAKISLDNLGTFPIPSNLNSYSNELTESAIYLSSKIFLFNKEKEIFIKLLATKYDLIKISNKLLNWFDLDAKNFLSELSAHKIKLTLSEESGWIQYFLKEKERIKNFKVDIESTEEKIDQLVYELYGLTSEEIKIIEETI</sequence>
<evidence type="ECO:0000256" key="4">
    <source>
        <dbReference type="ARBA" id="ARBA00022691"/>
    </source>
</evidence>